<evidence type="ECO:0000259" key="3">
    <source>
        <dbReference type="Pfam" id="PF08669"/>
    </source>
</evidence>
<dbReference type="SUPFAM" id="SSF101790">
    <property type="entry name" value="Aminomethyltransferase beta-barrel domain"/>
    <property type="match status" value="1"/>
</dbReference>
<dbReference type="InterPro" id="IPR029043">
    <property type="entry name" value="GcvT/YgfZ_C"/>
</dbReference>
<sequence>MGDGKLVRTPLYDNHLEAGANIVDFHGFELPIWYTSIQEEHMSCRNKSGLFDVSHMGFFEFEGDGVLSWLNSIGTQQFINFTSGKCGYTHFLDESGHIIDDMIFAINSEKSVFGVPNASMISTMWKWFNSKLPKDGSVRINDMSNETSIIALQGPESISILRDVLGQENTVSRFSCQDIGKNDLGITGWIQGTGYTGERGVEIFIPNGQASILWNSLINSGAIPVGLGARDTLRLEKGYLLSGQDFLWPGLGIKPEIQIPEGFLSRNSVETNVPFGLNIDHDFIGKESVIESLSSGARWLGLVCQERGPNPRPGHMVFDGPGDSAKKVGYVTSGGPSPSLNKTGIAMGYFEEVSLGQELWIQASSRRRIKSIVVQTPFI</sequence>
<evidence type="ECO:0000313" key="4">
    <source>
        <dbReference type="EMBL" id="ANV80514.1"/>
    </source>
</evidence>
<organism evidence="4">
    <name type="scientific">uncultured Poseidoniia archaeon</name>
    <dbReference type="NCBI Taxonomy" id="1697135"/>
    <lineage>
        <taxon>Archaea</taxon>
        <taxon>Methanobacteriati</taxon>
        <taxon>Thermoplasmatota</taxon>
        <taxon>Candidatus Poseidoniia</taxon>
        <taxon>environmental samples</taxon>
    </lineage>
</organism>
<feature type="domain" description="Aminomethyltransferase C-terminal" evidence="3">
    <location>
        <begin position="300"/>
        <end position="378"/>
    </location>
</feature>
<dbReference type="PANTHER" id="PTHR43757:SF2">
    <property type="entry name" value="AMINOMETHYLTRANSFERASE, MITOCHONDRIAL"/>
    <property type="match status" value="1"/>
</dbReference>
<dbReference type="SUPFAM" id="SSF103025">
    <property type="entry name" value="Folate-binding domain"/>
    <property type="match status" value="1"/>
</dbReference>
<dbReference type="InterPro" id="IPR013977">
    <property type="entry name" value="GcvT_C"/>
</dbReference>
<dbReference type="Pfam" id="PF01571">
    <property type="entry name" value="GCV_T"/>
    <property type="match status" value="1"/>
</dbReference>
<dbReference type="EMBL" id="KP211891">
    <property type="protein sequence ID" value="ANV80514.1"/>
    <property type="molecule type" value="Genomic_DNA"/>
</dbReference>
<dbReference type="InterPro" id="IPR027266">
    <property type="entry name" value="TrmE/GcvT-like"/>
</dbReference>
<dbReference type="PANTHER" id="PTHR43757">
    <property type="entry name" value="AMINOMETHYLTRANSFERASE"/>
    <property type="match status" value="1"/>
</dbReference>
<evidence type="ECO:0000256" key="1">
    <source>
        <dbReference type="PIRSR" id="PIRSR006487-1"/>
    </source>
</evidence>
<dbReference type="Pfam" id="PF08669">
    <property type="entry name" value="GCV_T_C"/>
    <property type="match status" value="1"/>
</dbReference>
<proteinExistence type="predicted"/>
<feature type="domain" description="GCVT N-terminal" evidence="2">
    <location>
        <begin position="11"/>
        <end position="246"/>
    </location>
</feature>
<dbReference type="InterPro" id="IPR006222">
    <property type="entry name" value="GCVT_N"/>
</dbReference>
<dbReference type="AlphaFoldDB" id="A0A1B1TE22"/>
<dbReference type="Gene3D" id="3.30.1360.120">
    <property type="entry name" value="Probable tRNA modification gtpase trme, domain 1"/>
    <property type="match status" value="1"/>
</dbReference>
<reference evidence="4" key="2">
    <citation type="journal article" date="2015" name="ISME J.">
        <title>A new class of marine Euryarchaeota group II from the Mediterranean deep chlorophyll maximum.</title>
        <authorList>
            <person name="Martin-Cuadrado A.B."/>
            <person name="Garcia-Heredia I."/>
            <person name="Molto A.G."/>
            <person name="Lopez-Ubeda R."/>
            <person name="Kimes N."/>
            <person name="Lopez-Garcia P."/>
            <person name="Moreira D."/>
            <person name="Rodriguez-Valera F."/>
        </authorList>
    </citation>
    <scope>NUCLEOTIDE SEQUENCE</scope>
</reference>
<reference evidence="4" key="1">
    <citation type="submission" date="2014-11" db="EMBL/GenBank/DDBJ databases">
        <authorList>
            <person name="Zhu J."/>
            <person name="Qi W."/>
            <person name="Song R."/>
        </authorList>
    </citation>
    <scope>NUCLEOTIDE SEQUENCE</scope>
</reference>
<feature type="binding site" evidence="1">
    <location>
        <position position="202"/>
    </location>
    <ligand>
        <name>substrate</name>
    </ligand>
</feature>
<protein>
    <submittedName>
        <fullName evidence="4">Glycine cleavage system T protein (GcvT, AMT)</fullName>
    </submittedName>
</protein>
<evidence type="ECO:0000259" key="2">
    <source>
        <dbReference type="Pfam" id="PF01571"/>
    </source>
</evidence>
<dbReference type="PIRSF" id="PIRSF006487">
    <property type="entry name" value="GcvT"/>
    <property type="match status" value="1"/>
</dbReference>
<dbReference type="InterPro" id="IPR028896">
    <property type="entry name" value="GcvT/YgfZ/DmdA"/>
</dbReference>
<accession>A0A1B1TE22</accession>
<name>A0A1B1TE22_9ARCH</name>